<organism evidence="8 9">
    <name type="scientific">Hypholoma sublateritium (strain FD-334 SS-4)</name>
    <dbReference type="NCBI Taxonomy" id="945553"/>
    <lineage>
        <taxon>Eukaryota</taxon>
        <taxon>Fungi</taxon>
        <taxon>Dikarya</taxon>
        <taxon>Basidiomycota</taxon>
        <taxon>Agaricomycotina</taxon>
        <taxon>Agaricomycetes</taxon>
        <taxon>Agaricomycetidae</taxon>
        <taxon>Agaricales</taxon>
        <taxon>Agaricineae</taxon>
        <taxon>Strophariaceae</taxon>
        <taxon>Hypholoma</taxon>
    </lineage>
</organism>
<dbReference type="CDD" id="cd23507">
    <property type="entry name" value="hydrophobin_I"/>
    <property type="match status" value="1"/>
</dbReference>
<evidence type="ECO:0000256" key="7">
    <source>
        <dbReference type="RuleBase" id="RU365009"/>
    </source>
</evidence>
<protein>
    <recommendedName>
        <fullName evidence="7">Hydrophobin</fullName>
    </recommendedName>
</protein>
<keyword evidence="9" id="KW-1185">Reference proteome</keyword>
<dbReference type="GO" id="GO:0005199">
    <property type="term" value="F:structural constituent of cell wall"/>
    <property type="evidence" value="ECO:0007669"/>
    <property type="project" value="InterPro"/>
</dbReference>
<reference evidence="9" key="1">
    <citation type="submission" date="2014-04" db="EMBL/GenBank/DDBJ databases">
        <title>Evolutionary Origins and Diversification of the Mycorrhizal Mutualists.</title>
        <authorList>
            <consortium name="DOE Joint Genome Institute"/>
            <consortium name="Mycorrhizal Genomics Consortium"/>
            <person name="Kohler A."/>
            <person name="Kuo A."/>
            <person name="Nagy L.G."/>
            <person name="Floudas D."/>
            <person name="Copeland A."/>
            <person name="Barry K.W."/>
            <person name="Cichocki N."/>
            <person name="Veneault-Fourrey C."/>
            <person name="LaButti K."/>
            <person name="Lindquist E.A."/>
            <person name="Lipzen A."/>
            <person name="Lundell T."/>
            <person name="Morin E."/>
            <person name="Murat C."/>
            <person name="Riley R."/>
            <person name="Ohm R."/>
            <person name="Sun H."/>
            <person name="Tunlid A."/>
            <person name="Henrissat B."/>
            <person name="Grigoriev I.V."/>
            <person name="Hibbett D.S."/>
            <person name="Martin F."/>
        </authorList>
    </citation>
    <scope>NUCLEOTIDE SEQUENCE [LARGE SCALE GENOMIC DNA]</scope>
    <source>
        <strain evidence="9">FD-334 SS-4</strain>
    </source>
</reference>
<proteinExistence type="inferred from homology"/>
<dbReference type="PROSITE" id="PS00956">
    <property type="entry name" value="HYDROPHOBIN"/>
    <property type="match status" value="1"/>
</dbReference>
<evidence type="ECO:0000256" key="5">
    <source>
        <dbReference type="ARBA" id="ARBA00022729"/>
    </source>
</evidence>
<dbReference type="AlphaFoldDB" id="A0A0D2Q606"/>
<evidence type="ECO:0000256" key="2">
    <source>
        <dbReference type="ARBA" id="ARBA00010446"/>
    </source>
</evidence>
<evidence type="ECO:0000313" key="8">
    <source>
        <dbReference type="EMBL" id="KJA27020.1"/>
    </source>
</evidence>
<gene>
    <name evidence="8" type="ORF">HYPSUDRAFT_35542</name>
</gene>
<comment type="similarity">
    <text evidence="2 7">Belongs to the fungal hydrophobin family.</text>
</comment>
<keyword evidence="4 7" id="KW-0964">Secreted</keyword>
<comment type="subcellular location">
    <subcellularLocation>
        <location evidence="1 7">Secreted</location>
        <location evidence="1 7">Cell wall</location>
    </subcellularLocation>
</comment>
<evidence type="ECO:0000256" key="4">
    <source>
        <dbReference type="ARBA" id="ARBA00022525"/>
    </source>
</evidence>
<dbReference type="OMA" id="MFARAIT"/>
<feature type="chain" id="PRO_5013988790" description="Hydrophobin" evidence="7">
    <location>
        <begin position="19"/>
        <end position="125"/>
    </location>
</feature>
<evidence type="ECO:0000256" key="3">
    <source>
        <dbReference type="ARBA" id="ARBA00022512"/>
    </source>
</evidence>
<name>A0A0D2Q606_HYPSF</name>
<dbReference type="Proteomes" id="UP000054270">
    <property type="component" value="Unassembled WGS sequence"/>
</dbReference>
<dbReference type="SMART" id="SM00075">
    <property type="entry name" value="HYDRO"/>
    <property type="match status" value="1"/>
</dbReference>
<keyword evidence="5 7" id="KW-0732">Signal</keyword>
<dbReference type="Pfam" id="PF01185">
    <property type="entry name" value="Hydrophobin"/>
    <property type="match status" value="1"/>
</dbReference>
<dbReference type="STRING" id="945553.A0A0D2Q606"/>
<evidence type="ECO:0000313" key="9">
    <source>
        <dbReference type="Proteomes" id="UP000054270"/>
    </source>
</evidence>
<sequence length="125" mass="12423">MLAFKSFVTLALPLLAVANPLVEVRNDPPTTCNSGDIQCCNSTTTSTSSSTGELVSTLLGLLGLEALAGAIVGLECTPISVVGVGSGNKCTQQTLCCSGNNFGPSGTSSGGTLISLGCSPITLNL</sequence>
<evidence type="ECO:0000256" key="1">
    <source>
        <dbReference type="ARBA" id="ARBA00004191"/>
    </source>
</evidence>
<feature type="signal peptide" evidence="7">
    <location>
        <begin position="1"/>
        <end position="18"/>
    </location>
</feature>
<evidence type="ECO:0000256" key="6">
    <source>
        <dbReference type="ARBA" id="ARBA00023157"/>
    </source>
</evidence>
<dbReference type="GO" id="GO:0009277">
    <property type="term" value="C:fungal-type cell wall"/>
    <property type="evidence" value="ECO:0007669"/>
    <property type="project" value="InterPro"/>
</dbReference>
<accession>A0A0D2Q606</accession>
<keyword evidence="6 7" id="KW-1015">Disulfide bond</keyword>
<keyword evidence="3 7" id="KW-0134">Cell wall</keyword>
<dbReference type="InterPro" id="IPR001338">
    <property type="entry name" value="Class_I_Hydrophobin"/>
</dbReference>
<dbReference type="InterPro" id="IPR019778">
    <property type="entry name" value="Class_I_Hydrophobin_CS"/>
</dbReference>
<dbReference type="EMBL" id="KN817525">
    <property type="protein sequence ID" value="KJA27020.1"/>
    <property type="molecule type" value="Genomic_DNA"/>
</dbReference>